<protein>
    <submittedName>
        <fullName evidence="2">Uncharacterized protein</fullName>
    </submittedName>
</protein>
<evidence type="ECO:0000313" key="3">
    <source>
        <dbReference type="Proteomes" id="UP000799423"/>
    </source>
</evidence>
<keyword evidence="3" id="KW-1185">Reference proteome</keyword>
<reference evidence="2" key="1">
    <citation type="submission" date="2020-01" db="EMBL/GenBank/DDBJ databases">
        <authorList>
            <consortium name="DOE Joint Genome Institute"/>
            <person name="Haridas S."/>
            <person name="Albert R."/>
            <person name="Binder M."/>
            <person name="Bloem J."/>
            <person name="Labutti K."/>
            <person name="Salamov A."/>
            <person name="Andreopoulos B."/>
            <person name="Baker S.E."/>
            <person name="Barry K."/>
            <person name="Bills G."/>
            <person name="Bluhm B.H."/>
            <person name="Cannon C."/>
            <person name="Castanera R."/>
            <person name="Culley D.E."/>
            <person name="Daum C."/>
            <person name="Ezra D."/>
            <person name="Gonzalez J.B."/>
            <person name="Henrissat B."/>
            <person name="Kuo A."/>
            <person name="Liang C."/>
            <person name="Lipzen A."/>
            <person name="Lutzoni F."/>
            <person name="Magnuson J."/>
            <person name="Mondo S."/>
            <person name="Nolan M."/>
            <person name="Ohm R."/>
            <person name="Pangilinan J."/>
            <person name="Park H.-J."/>
            <person name="Ramirez L."/>
            <person name="Alfaro M."/>
            <person name="Sun H."/>
            <person name="Tritt A."/>
            <person name="Yoshinaga Y."/>
            <person name="Zwiers L.-H."/>
            <person name="Turgeon B.G."/>
            <person name="Goodwin S.B."/>
            <person name="Spatafora J.W."/>
            <person name="Crous P.W."/>
            <person name="Grigoriev I.V."/>
        </authorList>
    </citation>
    <scope>NUCLEOTIDE SEQUENCE</scope>
    <source>
        <strain evidence="2">IPT5</strain>
    </source>
</reference>
<evidence type="ECO:0000313" key="2">
    <source>
        <dbReference type="EMBL" id="KAF2846819.1"/>
    </source>
</evidence>
<dbReference type="AlphaFoldDB" id="A0A6A7AXL5"/>
<dbReference type="Proteomes" id="UP000799423">
    <property type="component" value="Unassembled WGS sequence"/>
</dbReference>
<feature type="region of interest" description="Disordered" evidence="1">
    <location>
        <begin position="47"/>
        <end position="76"/>
    </location>
</feature>
<evidence type="ECO:0000256" key="1">
    <source>
        <dbReference type="SAM" id="MobiDB-lite"/>
    </source>
</evidence>
<accession>A0A6A7AXL5</accession>
<proteinExistence type="predicted"/>
<sequence length="115" mass="12263">MNAGGTCTCHVFQRSSLVYVQVRSCPEFGCDGVGSVVRRSMGWELDGGPTNLHRPQRSRPSLPHPESTRFSCTRSGGPVNAVSCTWARESGGKCIVRGIAAYQNIPIGGRGGQVI</sequence>
<gene>
    <name evidence="2" type="ORF">T440DRAFT_220008</name>
</gene>
<name>A0A6A7AXL5_9PLEO</name>
<organism evidence="2 3">
    <name type="scientific">Plenodomus tracheiphilus IPT5</name>
    <dbReference type="NCBI Taxonomy" id="1408161"/>
    <lineage>
        <taxon>Eukaryota</taxon>
        <taxon>Fungi</taxon>
        <taxon>Dikarya</taxon>
        <taxon>Ascomycota</taxon>
        <taxon>Pezizomycotina</taxon>
        <taxon>Dothideomycetes</taxon>
        <taxon>Pleosporomycetidae</taxon>
        <taxon>Pleosporales</taxon>
        <taxon>Pleosporineae</taxon>
        <taxon>Leptosphaeriaceae</taxon>
        <taxon>Plenodomus</taxon>
    </lineage>
</organism>
<dbReference type="EMBL" id="MU006331">
    <property type="protein sequence ID" value="KAF2846819.1"/>
    <property type="molecule type" value="Genomic_DNA"/>
</dbReference>